<dbReference type="Pfam" id="PF00072">
    <property type="entry name" value="Response_reg"/>
    <property type="match status" value="1"/>
</dbReference>
<evidence type="ECO:0000256" key="1">
    <source>
        <dbReference type="ARBA" id="ARBA00023125"/>
    </source>
</evidence>
<dbReference type="AlphaFoldDB" id="A0A6I1GYE8"/>
<sequence>MNDVLLADEYYTGLTVAIVDNAKMSLRLLIGLMREYFPHMGVLWSTMSGSEAVLRFRDGRAIPDLLLLDMSLEGIQGPQVCRYIRQVNDTTRILGITSFKLDIYWTEMQRAGAQGLETKNDDLQLVKAVARIIHGVWMEGFDSPQRAHDNVIRQKDEMALSLREQEVLEYVIAHGSATSKVAQGCGVSQSAVRKMFQSICRKLHVADIGHAMLQWTQAHRL</sequence>
<dbReference type="InterPro" id="IPR011006">
    <property type="entry name" value="CheY-like_superfamily"/>
</dbReference>
<dbReference type="Pfam" id="PF00196">
    <property type="entry name" value="GerE"/>
    <property type="match status" value="1"/>
</dbReference>
<gene>
    <name evidence="4" type="ORF">F7D09_0156</name>
</gene>
<dbReference type="SMART" id="SM00448">
    <property type="entry name" value="REC"/>
    <property type="match status" value="1"/>
</dbReference>
<keyword evidence="2" id="KW-0597">Phosphoprotein</keyword>
<feature type="domain" description="Response regulatory" evidence="3">
    <location>
        <begin position="15"/>
        <end position="134"/>
    </location>
</feature>
<organism evidence="4 5">
    <name type="scientific">Bifidobacterium leontopitheci</name>
    <dbReference type="NCBI Taxonomy" id="2650774"/>
    <lineage>
        <taxon>Bacteria</taxon>
        <taxon>Bacillati</taxon>
        <taxon>Actinomycetota</taxon>
        <taxon>Actinomycetes</taxon>
        <taxon>Bifidobacteriales</taxon>
        <taxon>Bifidobacteriaceae</taxon>
        <taxon>Bifidobacterium</taxon>
    </lineage>
</organism>
<proteinExistence type="predicted"/>
<evidence type="ECO:0000313" key="4">
    <source>
        <dbReference type="EMBL" id="KAB7791481.1"/>
    </source>
</evidence>
<dbReference type="InterPro" id="IPR036388">
    <property type="entry name" value="WH-like_DNA-bd_sf"/>
</dbReference>
<reference evidence="4 5" key="1">
    <citation type="submission" date="2019-09" db="EMBL/GenBank/DDBJ databases">
        <title>Characterization of the phylogenetic diversity of two novel species belonging to the genus Bifidobacterium: Bifidobacterium cebidarum sp. nov. and Bifidobacterium leontopitheci sp. nov.</title>
        <authorList>
            <person name="Lugli G.A."/>
            <person name="Duranti S."/>
            <person name="Milani C."/>
            <person name="Turroni F."/>
            <person name="Ventura M."/>
        </authorList>
    </citation>
    <scope>NUCLEOTIDE SEQUENCE [LARGE SCALE GENOMIC DNA]</scope>
    <source>
        <strain evidence="4 5">LMG 31471</strain>
    </source>
</reference>
<dbReference type="SUPFAM" id="SSF46894">
    <property type="entry name" value="C-terminal effector domain of the bipartite response regulators"/>
    <property type="match status" value="1"/>
</dbReference>
<dbReference type="PROSITE" id="PS50110">
    <property type="entry name" value="RESPONSE_REGULATORY"/>
    <property type="match status" value="1"/>
</dbReference>
<dbReference type="GO" id="GO:0000160">
    <property type="term" value="P:phosphorelay signal transduction system"/>
    <property type="evidence" value="ECO:0007669"/>
    <property type="project" value="InterPro"/>
</dbReference>
<dbReference type="RefSeq" id="WP_193312246.1">
    <property type="nucleotide sequence ID" value="NZ_JBHSKZ010000046.1"/>
</dbReference>
<evidence type="ECO:0000313" key="5">
    <source>
        <dbReference type="Proteomes" id="UP000441772"/>
    </source>
</evidence>
<dbReference type="EMBL" id="WBVT01000001">
    <property type="protein sequence ID" value="KAB7791481.1"/>
    <property type="molecule type" value="Genomic_DNA"/>
</dbReference>
<evidence type="ECO:0000256" key="2">
    <source>
        <dbReference type="PROSITE-ProRule" id="PRU00169"/>
    </source>
</evidence>
<feature type="modified residue" description="4-aspartylphosphate" evidence="2">
    <location>
        <position position="69"/>
    </location>
</feature>
<dbReference type="SUPFAM" id="SSF52172">
    <property type="entry name" value="CheY-like"/>
    <property type="match status" value="1"/>
</dbReference>
<dbReference type="GO" id="GO:0003677">
    <property type="term" value="F:DNA binding"/>
    <property type="evidence" value="ECO:0007669"/>
    <property type="project" value="UniProtKB-KW"/>
</dbReference>
<dbReference type="Gene3D" id="1.10.10.10">
    <property type="entry name" value="Winged helix-like DNA-binding domain superfamily/Winged helix DNA-binding domain"/>
    <property type="match status" value="1"/>
</dbReference>
<dbReference type="PANTHER" id="PTHR43214">
    <property type="entry name" value="TWO-COMPONENT RESPONSE REGULATOR"/>
    <property type="match status" value="1"/>
</dbReference>
<protein>
    <submittedName>
        <fullName evidence="4">DNA-binding response regulator</fullName>
    </submittedName>
</protein>
<dbReference type="InterPro" id="IPR001789">
    <property type="entry name" value="Sig_transdc_resp-reg_receiver"/>
</dbReference>
<keyword evidence="1 4" id="KW-0238">DNA-binding</keyword>
<keyword evidence="5" id="KW-1185">Reference proteome</keyword>
<dbReference type="InterPro" id="IPR016032">
    <property type="entry name" value="Sig_transdc_resp-reg_C-effctor"/>
</dbReference>
<comment type="caution">
    <text evidence="4">The sequence shown here is derived from an EMBL/GenBank/DDBJ whole genome shotgun (WGS) entry which is preliminary data.</text>
</comment>
<evidence type="ECO:0000259" key="3">
    <source>
        <dbReference type="PROSITE" id="PS50110"/>
    </source>
</evidence>
<dbReference type="InterPro" id="IPR000792">
    <property type="entry name" value="Tscrpt_reg_LuxR_C"/>
</dbReference>
<dbReference type="GO" id="GO:0006355">
    <property type="term" value="P:regulation of DNA-templated transcription"/>
    <property type="evidence" value="ECO:0007669"/>
    <property type="project" value="InterPro"/>
</dbReference>
<dbReference type="InterPro" id="IPR039420">
    <property type="entry name" value="WalR-like"/>
</dbReference>
<dbReference type="Gene3D" id="3.40.50.2300">
    <property type="match status" value="1"/>
</dbReference>
<dbReference type="Proteomes" id="UP000441772">
    <property type="component" value="Unassembled WGS sequence"/>
</dbReference>
<accession>A0A6I1GYE8</accession>
<name>A0A6I1GYE8_9BIFI</name>